<reference evidence="1" key="1">
    <citation type="journal article" date="2015" name="Proc. Natl. Acad. Sci. U.S.A.">
        <title>Networks of energetic and metabolic interactions define dynamics in microbial communities.</title>
        <authorList>
            <person name="Embree M."/>
            <person name="Liu J.K."/>
            <person name="Al-Bassam M.M."/>
            <person name="Zengler K."/>
        </authorList>
    </citation>
    <scope>NUCLEOTIDE SEQUENCE</scope>
</reference>
<evidence type="ECO:0000313" key="1">
    <source>
        <dbReference type="EMBL" id="KUG19356.1"/>
    </source>
</evidence>
<comment type="caution">
    <text evidence="1">The sequence shown here is derived from an EMBL/GenBank/DDBJ whole genome shotgun (WGS) entry which is preliminary data.</text>
</comment>
<dbReference type="SUPFAM" id="SSF46689">
    <property type="entry name" value="Homeodomain-like"/>
    <property type="match status" value="1"/>
</dbReference>
<dbReference type="EMBL" id="LNQE01001298">
    <property type="protein sequence ID" value="KUG19356.1"/>
    <property type="molecule type" value="Genomic_DNA"/>
</dbReference>
<accession>A0A0W8FEQ3</accession>
<dbReference type="NCBIfam" id="NF033545">
    <property type="entry name" value="transpos_IS630"/>
    <property type="match status" value="1"/>
</dbReference>
<proteinExistence type="predicted"/>
<dbReference type="InterPro" id="IPR009057">
    <property type="entry name" value="Homeodomain-like_sf"/>
</dbReference>
<organism evidence="1">
    <name type="scientific">hydrocarbon metagenome</name>
    <dbReference type="NCBI Taxonomy" id="938273"/>
    <lineage>
        <taxon>unclassified sequences</taxon>
        <taxon>metagenomes</taxon>
        <taxon>ecological metagenomes</taxon>
    </lineage>
</organism>
<dbReference type="InterPro" id="IPR047655">
    <property type="entry name" value="Transpos_IS630-like"/>
</dbReference>
<name>A0A0W8FEQ3_9ZZZZ</name>
<sequence>MTGQEQIAIVKHVPFSVLKKRIKHHKGLPEIVPRLLFIRLRYKGLSVVKAAAAVGVSGQTGYNWQKRWNAEGFEGLVPRYAGGHPAKLTDDQKAELLELLREQDHWTTVEAQRLIQSHFGVAYGLDQVRRILQSFGMHFGKPYPRDYRRPADAKTMLKKSSPE</sequence>
<dbReference type="Pfam" id="PF13565">
    <property type="entry name" value="HTH_32"/>
    <property type="match status" value="1"/>
</dbReference>
<protein>
    <submittedName>
        <fullName evidence="1">Transposase</fullName>
    </submittedName>
</protein>
<dbReference type="AlphaFoldDB" id="A0A0W8FEQ3"/>
<gene>
    <name evidence="1" type="ORF">ASZ90_010927</name>
</gene>